<name>A0ABU1A473_9FLAO</name>
<keyword evidence="2" id="KW-1185">Reference proteome</keyword>
<sequence length="136" mass="15154">MNMSVLAKSERQLLIIFHPDSELGKQCRAQAEAMDAKALAINLKETKITGTEWAEIAKMLGKSVFDLIQQDHPAFKELYGDDKVSLEDHDAMKVLENNPETLVFPIAIRGEKALQANKTADLSKLFKLDAGEVDKK</sequence>
<reference evidence="1 2" key="1">
    <citation type="submission" date="2023-08" db="EMBL/GenBank/DDBJ databases">
        <title>Mesonia sp. MT50, isolated from deep-sea sediment of the Mariana Trench.</title>
        <authorList>
            <person name="Fu H."/>
        </authorList>
    </citation>
    <scope>NUCLEOTIDE SEQUENCE [LARGE SCALE GENOMIC DNA]</scope>
    <source>
        <strain evidence="1 2">MT50</strain>
    </source>
</reference>
<organism evidence="1 2">
    <name type="scientific">Mesonia profundi</name>
    <dbReference type="NCBI Taxonomy" id="3070998"/>
    <lineage>
        <taxon>Bacteria</taxon>
        <taxon>Pseudomonadati</taxon>
        <taxon>Bacteroidota</taxon>
        <taxon>Flavobacteriia</taxon>
        <taxon>Flavobacteriales</taxon>
        <taxon>Flavobacteriaceae</taxon>
        <taxon>Mesonia</taxon>
    </lineage>
</organism>
<gene>
    <name evidence="1" type="ORF">RBU60_12635</name>
</gene>
<protein>
    <submittedName>
        <fullName evidence="1">ArsC family transcriptional regulator</fullName>
    </submittedName>
</protein>
<evidence type="ECO:0000313" key="1">
    <source>
        <dbReference type="EMBL" id="MDQ7918419.1"/>
    </source>
</evidence>
<dbReference type="SUPFAM" id="SSF52833">
    <property type="entry name" value="Thioredoxin-like"/>
    <property type="match status" value="1"/>
</dbReference>
<proteinExistence type="predicted"/>
<dbReference type="Proteomes" id="UP001230915">
    <property type="component" value="Unassembled WGS sequence"/>
</dbReference>
<dbReference type="RefSeq" id="WP_308865413.1">
    <property type="nucleotide sequence ID" value="NZ_JAVHUL010000043.1"/>
</dbReference>
<dbReference type="EMBL" id="JAVHUL010000043">
    <property type="protein sequence ID" value="MDQ7918419.1"/>
    <property type="molecule type" value="Genomic_DNA"/>
</dbReference>
<accession>A0ABU1A473</accession>
<evidence type="ECO:0000313" key="2">
    <source>
        <dbReference type="Proteomes" id="UP001230915"/>
    </source>
</evidence>
<comment type="caution">
    <text evidence="1">The sequence shown here is derived from an EMBL/GenBank/DDBJ whole genome shotgun (WGS) entry which is preliminary data.</text>
</comment>
<dbReference type="InterPro" id="IPR036249">
    <property type="entry name" value="Thioredoxin-like_sf"/>
</dbReference>
<dbReference type="Gene3D" id="3.40.30.10">
    <property type="entry name" value="Glutaredoxin"/>
    <property type="match status" value="1"/>
</dbReference>